<dbReference type="eggNOG" id="ENOG5033C0M">
    <property type="taxonomic scope" value="Bacteria"/>
</dbReference>
<reference evidence="3 4" key="1">
    <citation type="journal article" date="2013" name="Genome Announc.">
        <title>Complete genome sequence of Myxococcus stipitatus strain DSM 14675, a fruiting myxobacterium.</title>
        <authorList>
            <person name="Huntley S."/>
            <person name="Kneip S."/>
            <person name="Treuner-Lange A."/>
            <person name="Sogaard-Andersen L."/>
        </authorList>
    </citation>
    <scope>NUCLEOTIDE SEQUENCE [LARGE SCALE GENOMIC DNA]</scope>
    <source>
        <strain evidence="4">DSM 14675 / JCM 12634 / Mx s8</strain>
    </source>
</reference>
<gene>
    <name evidence="3" type="ordered locus">MYSTI_01952</name>
</gene>
<name>L7U3C0_MYXSD</name>
<keyword evidence="4" id="KW-1185">Reference proteome</keyword>
<keyword evidence="1" id="KW-1133">Transmembrane helix</keyword>
<dbReference type="Pfam" id="PF12961">
    <property type="entry name" value="DUF3850"/>
    <property type="match status" value="1"/>
</dbReference>
<dbReference type="Gene3D" id="2.30.130.30">
    <property type="entry name" value="Hypothetical protein"/>
    <property type="match status" value="1"/>
</dbReference>
<evidence type="ECO:0000313" key="4">
    <source>
        <dbReference type="Proteomes" id="UP000011131"/>
    </source>
</evidence>
<dbReference type="InterPro" id="IPR015947">
    <property type="entry name" value="PUA-like_sf"/>
</dbReference>
<dbReference type="PATRIC" id="fig|1278073.3.peg.1990"/>
<evidence type="ECO:0000256" key="1">
    <source>
        <dbReference type="SAM" id="Phobius"/>
    </source>
</evidence>
<dbReference type="SUPFAM" id="SSF88697">
    <property type="entry name" value="PUA domain-like"/>
    <property type="match status" value="1"/>
</dbReference>
<evidence type="ECO:0000313" key="3">
    <source>
        <dbReference type="EMBL" id="AGC43281.1"/>
    </source>
</evidence>
<dbReference type="Proteomes" id="UP000011131">
    <property type="component" value="Chromosome"/>
</dbReference>
<dbReference type="AlphaFoldDB" id="L7U3C0"/>
<organism evidence="3 4">
    <name type="scientific">Myxococcus stipitatus (strain DSM 14675 / JCM 12634 / Mx s8)</name>
    <dbReference type="NCBI Taxonomy" id="1278073"/>
    <lineage>
        <taxon>Bacteria</taxon>
        <taxon>Pseudomonadati</taxon>
        <taxon>Myxococcota</taxon>
        <taxon>Myxococcia</taxon>
        <taxon>Myxococcales</taxon>
        <taxon>Cystobacterineae</taxon>
        <taxon>Myxococcaceae</taxon>
        <taxon>Myxococcus</taxon>
    </lineage>
</organism>
<feature type="transmembrane region" description="Helical" evidence="1">
    <location>
        <begin position="59"/>
        <end position="79"/>
    </location>
</feature>
<feature type="domain" description="DUF3850" evidence="2">
    <location>
        <begin position="4"/>
        <end position="79"/>
    </location>
</feature>
<keyword evidence="1" id="KW-0472">Membrane</keyword>
<sequence>MKHHDLKTWPPYFQDVMTGVKSFELRENDRDFAVGDTLCLREWDPQVSQYTMRAVTRRVVYVLPGGAFGLASTHVILGLGSI</sequence>
<keyword evidence="1" id="KW-0812">Transmembrane</keyword>
<dbReference type="STRING" id="1278073.MYSTI_01952"/>
<dbReference type="InterPro" id="IPR039440">
    <property type="entry name" value="DUF3850"/>
</dbReference>
<protein>
    <recommendedName>
        <fullName evidence="2">DUF3850 domain-containing protein</fullName>
    </recommendedName>
</protein>
<dbReference type="KEGG" id="msd:MYSTI_01952"/>
<dbReference type="OrthoDB" id="5465318at2"/>
<accession>L7U3C0</accession>
<proteinExistence type="predicted"/>
<dbReference type="RefSeq" id="WP_015347543.1">
    <property type="nucleotide sequence ID" value="NC_020126.1"/>
</dbReference>
<evidence type="ECO:0000259" key="2">
    <source>
        <dbReference type="Pfam" id="PF12961"/>
    </source>
</evidence>
<dbReference type="EMBL" id="CP004025">
    <property type="protein sequence ID" value="AGC43281.1"/>
    <property type="molecule type" value="Genomic_DNA"/>
</dbReference>
<dbReference type="HOGENOM" id="CLU_145949_1_0_7"/>